<dbReference type="InterPro" id="IPR003692">
    <property type="entry name" value="Hydantoinase_B"/>
</dbReference>
<evidence type="ECO:0000256" key="1">
    <source>
        <dbReference type="SAM" id="MobiDB-lite"/>
    </source>
</evidence>
<feature type="non-terminal residue" evidence="3">
    <location>
        <position position="1"/>
    </location>
</feature>
<dbReference type="GO" id="GO:0003824">
    <property type="term" value="F:catalytic activity"/>
    <property type="evidence" value="ECO:0007669"/>
    <property type="project" value="InterPro"/>
</dbReference>
<evidence type="ECO:0000313" key="3">
    <source>
        <dbReference type="EMBL" id="MCG7948138.1"/>
    </source>
</evidence>
<evidence type="ECO:0000313" key="4">
    <source>
        <dbReference type="Proteomes" id="UP000886667"/>
    </source>
</evidence>
<reference evidence="3" key="1">
    <citation type="journal article" date="2021" name="Proc. Natl. Acad. Sci. U.S.A.">
        <title>Global biogeography of chemosynthetic symbionts reveals both localized and globally distributed symbiont groups. .</title>
        <authorList>
            <person name="Osvatic J.T."/>
            <person name="Wilkins L.G.E."/>
            <person name="Leibrecht L."/>
            <person name="Leray M."/>
            <person name="Zauner S."/>
            <person name="Polzin J."/>
            <person name="Camacho Y."/>
            <person name="Gros O."/>
            <person name="van Gils J.A."/>
            <person name="Eisen J.A."/>
            <person name="Petersen J.M."/>
            <person name="Yuen B."/>
        </authorList>
    </citation>
    <scope>NUCLEOTIDE SEQUENCE</scope>
    <source>
        <strain evidence="3">MAGclacostrist064TRANS</strain>
    </source>
</reference>
<dbReference type="AlphaFoldDB" id="A0A9E4T3M1"/>
<feature type="compositionally biased region" description="Gly residues" evidence="1">
    <location>
        <begin position="24"/>
        <end position="33"/>
    </location>
</feature>
<dbReference type="Pfam" id="PF02538">
    <property type="entry name" value="Hydantoinase_B"/>
    <property type="match status" value="1"/>
</dbReference>
<dbReference type="Proteomes" id="UP000886667">
    <property type="component" value="Unassembled WGS sequence"/>
</dbReference>
<feature type="region of interest" description="Disordered" evidence="1">
    <location>
        <begin position="15"/>
        <end position="39"/>
    </location>
</feature>
<sequence>SFRFLAPTQVTLLTERRRNRPWGMDGGGPGGNGVNRHNGQRLAGKVNLDVERGDLLTIETPGGGGWGDAESD</sequence>
<accession>A0A9E4T3M1</accession>
<gene>
    <name evidence="3" type="ORF">JAZ07_17480</name>
</gene>
<dbReference type="EMBL" id="JAEPCM010000632">
    <property type="protein sequence ID" value="MCG7948138.1"/>
    <property type="molecule type" value="Genomic_DNA"/>
</dbReference>
<comment type="caution">
    <text evidence="3">The sequence shown here is derived from an EMBL/GenBank/DDBJ whole genome shotgun (WGS) entry which is preliminary data.</text>
</comment>
<evidence type="ECO:0000259" key="2">
    <source>
        <dbReference type="Pfam" id="PF02538"/>
    </source>
</evidence>
<protein>
    <submittedName>
        <fullName evidence="3">Hydantoinase B/oxoprolinase family protein</fullName>
    </submittedName>
</protein>
<name>A0A9E4T3M1_9GAMM</name>
<feature type="domain" description="Hydantoinase B/oxoprolinase" evidence="2">
    <location>
        <begin position="2"/>
        <end position="68"/>
    </location>
</feature>
<organism evidence="3 4">
    <name type="scientific">Candidatus Thiodiazotropha taylori</name>
    <dbReference type="NCBI Taxonomy" id="2792791"/>
    <lineage>
        <taxon>Bacteria</taxon>
        <taxon>Pseudomonadati</taxon>
        <taxon>Pseudomonadota</taxon>
        <taxon>Gammaproteobacteria</taxon>
        <taxon>Chromatiales</taxon>
        <taxon>Sedimenticolaceae</taxon>
        <taxon>Candidatus Thiodiazotropha</taxon>
    </lineage>
</organism>
<proteinExistence type="predicted"/>